<dbReference type="AlphaFoldDB" id="K1U7D0"/>
<name>K1U7D0_9ZZZZ</name>
<gene>
    <name evidence="1" type="ORF">OBE_05466</name>
</gene>
<feature type="non-terminal residue" evidence="1">
    <location>
        <position position="1"/>
    </location>
</feature>
<proteinExistence type="predicted"/>
<comment type="caution">
    <text evidence="1">The sequence shown here is derived from an EMBL/GenBank/DDBJ whole genome shotgun (WGS) entry which is preliminary data.</text>
</comment>
<evidence type="ECO:0000313" key="1">
    <source>
        <dbReference type="EMBL" id="EKC67396.1"/>
    </source>
</evidence>
<dbReference type="EMBL" id="AJWZ01003737">
    <property type="protein sequence ID" value="EKC67396.1"/>
    <property type="molecule type" value="Genomic_DNA"/>
</dbReference>
<reference evidence="1" key="1">
    <citation type="journal article" date="2013" name="Environ. Microbiol.">
        <title>Microbiota from the distal guts of lean and obese adolescents exhibit partial functional redundancy besides clear differences in community structure.</title>
        <authorList>
            <person name="Ferrer M."/>
            <person name="Ruiz A."/>
            <person name="Lanza F."/>
            <person name="Haange S.B."/>
            <person name="Oberbach A."/>
            <person name="Till H."/>
            <person name="Bargiela R."/>
            <person name="Campoy C."/>
            <person name="Segura M.T."/>
            <person name="Richter M."/>
            <person name="von Bergen M."/>
            <person name="Seifert J."/>
            <person name="Suarez A."/>
        </authorList>
    </citation>
    <scope>NUCLEOTIDE SEQUENCE</scope>
</reference>
<organism evidence="1">
    <name type="scientific">human gut metagenome</name>
    <dbReference type="NCBI Taxonomy" id="408170"/>
    <lineage>
        <taxon>unclassified sequences</taxon>
        <taxon>metagenomes</taxon>
        <taxon>organismal metagenomes</taxon>
    </lineage>
</organism>
<protein>
    <submittedName>
        <fullName evidence="1">Uncharacterized protein</fullName>
    </submittedName>
</protein>
<dbReference type="Gene3D" id="2.60.120.1390">
    <property type="match status" value="1"/>
</dbReference>
<sequence length="208" mass="23441">NTRVRSLDAIPFTRSLRFDIELFDWSNIHLNYAPITFWYMLPGGEIQPKPFVSDVRERVANQPSDIFGSGMSLVVEGEAMQPRPGHTGSVELQTNFHPLWSEGMQLYWKDFKPGDKLSLAFDSEVEGIYYAKIQFTVAPDYGTFALRVNDKVITPEINLTNEEVSLLLVNLGQVNLKKGENELQIESAALASGHDTGFFGIDKLTLRK</sequence>
<dbReference type="Gene3D" id="2.60.120.260">
    <property type="entry name" value="Galactose-binding domain-like"/>
    <property type="match status" value="1"/>
</dbReference>
<accession>K1U7D0</accession>